<proteinExistence type="predicted"/>
<dbReference type="AlphaFoldDB" id="A0A2C5Y9R7"/>
<dbReference type="Proteomes" id="UP000226431">
    <property type="component" value="Unassembled WGS sequence"/>
</dbReference>
<accession>A0A2C5Y9R7</accession>
<evidence type="ECO:0000313" key="3">
    <source>
        <dbReference type="EMBL" id="PHH74798.1"/>
    </source>
</evidence>
<comment type="caution">
    <text evidence="3">The sequence shown here is derived from an EMBL/GenBank/DDBJ whole genome shotgun (WGS) entry which is preliminary data.</text>
</comment>
<organism evidence="3 4">
    <name type="scientific">Ophiocordyceps camponoti-rufipedis</name>
    <dbReference type="NCBI Taxonomy" id="2004952"/>
    <lineage>
        <taxon>Eukaryota</taxon>
        <taxon>Fungi</taxon>
        <taxon>Dikarya</taxon>
        <taxon>Ascomycota</taxon>
        <taxon>Pezizomycotina</taxon>
        <taxon>Sordariomycetes</taxon>
        <taxon>Hypocreomycetidae</taxon>
        <taxon>Hypocreales</taxon>
        <taxon>Ophiocordycipitaceae</taxon>
        <taxon>Ophiocordyceps</taxon>
    </lineage>
</organism>
<sequence>MNLRSKFIVYPGGVTRLEDIPHMFKDLARPAPPKLRRKTKTGVERVPGEPLGPAKRPTLRPTWSHITQAKAKLDELIALIKKKKEDVKEVWKKIVRWGSINRAHEVAVKAETFMTEMSEMVHQAAEIINTHTSIDSSAFGLVWSCFEEARHLHAGVMAQEALQSIEHYVTSRWAERKQASFDKPDVVQETWNTADAVLHASTIADRLGGQYLEKLSRFQSIEKSVQASTRETIHQNVEEAISLSGAIFMKAKEKAVDAIKRELEVLGSELLVLERPIQSLVANVLLLKKNCKDSKDVITKLMRTIEGLKQPKSFKSSLEFQARKTRELQELGSYANHLTETQEQLRKVERNLENIMERKKFSADEDNDDSVSDVLGRISGTAALLAAKQAVAYTPVVRGLVLAQQMNRIINSLRELTDSKRETPVSDMDSVFNLDTIPEERAVSQVTTTTTTTTTTTKTTTTTTKGPSKIQSKIHKVAEQMKRVAKTVKAKVPKDMPDLVASKSPTRIIQGFEAAEKTGAGVSKPMLDVLAALENIKVPTGLPSQVVKRRKSLKVILKDIEMKMDVPQLTRLIARSTTPEPVPEGDGPKRASRGLSVAGGTHPDAAKGFTEAFGAAGFGWQLSWASEAFSGHA</sequence>
<gene>
    <name evidence="3" type="ORF">CDD80_2841</name>
</gene>
<keyword evidence="4" id="KW-1185">Reference proteome</keyword>
<dbReference type="EMBL" id="NJES01000252">
    <property type="protein sequence ID" value="PHH74798.1"/>
    <property type="molecule type" value="Genomic_DNA"/>
</dbReference>
<feature type="coiled-coil region" evidence="1">
    <location>
        <begin position="331"/>
        <end position="365"/>
    </location>
</feature>
<protein>
    <submittedName>
        <fullName evidence="3">Uncharacterized protein</fullName>
    </submittedName>
</protein>
<evidence type="ECO:0000313" key="4">
    <source>
        <dbReference type="Proteomes" id="UP000226431"/>
    </source>
</evidence>
<evidence type="ECO:0000256" key="2">
    <source>
        <dbReference type="SAM" id="MobiDB-lite"/>
    </source>
</evidence>
<reference evidence="3 4" key="1">
    <citation type="submission" date="2017-06" db="EMBL/GenBank/DDBJ databases">
        <title>Ant-infecting Ophiocordyceps genomes reveal a high diversity of potential behavioral manipulation genes and a possible major role for enterotoxins.</title>
        <authorList>
            <person name="De Bekker C."/>
            <person name="Evans H.C."/>
            <person name="Brachmann A."/>
            <person name="Hughes D.P."/>
        </authorList>
    </citation>
    <scope>NUCLEOTIDE SEQUENCE [LARGE SCALE GENOMIC DNA]</scope>
    <source>
        <strain evidence="3 4">Map16</strain>
    </source>
</reference>
<name>A0A2C5Y9R7_9HYPO</name>
<dbReference type="OrthoDB" id="10372784at2759"/>
<keyword evidence="1" id="KW-0175">Coiled coil</keyword>
<evidence type="ECO:0000256" key="1">
    <source>
        <dbReference type="SAM" id="Coils"/>
    </source>
</evidence>
<feature type="region of interest" description="Disordered" evidence="2">
    <location>
        <begin position="574"/>
        <end position="600"/>
    </location>
</feature>
<feature type="region of interest" description="Disordered" evidence="2">
    <location>
        <begin position="40"/>
        <end position="59"/>
    </location>
</feature>